<feature type="compositionally biased region" description="Basic and acidic residues" evidence="1">
    <location>
        <begin position="344"/>
        <end position="358"/>
    </location>
</feature>
<evidence type="ECO:0000256" key="1">
    <source>
        <dbReference type="SAM" id="MobiDB-lite"/>
    </source>
</evidence>
<accession>A0AAN7CRN7</accession>
<gene>
    <name evidence="2" type="ORF">C7999DRAFT_41841</name>
</gene>
<proteinExistence type="predicted"/>
<dbReference type="Proteomes" id="UP001303647">
    <property type="component" value="Unassembled WGS sequence"/>
</dbReference>
<keyword evidence="3" id="KW-1185">Reference proteome</keyword>
<feature type="region of interest" description="Disordered" evidence="1">
    <location>
        <begin position="217"/>
        <end position="249"/>
    </location>
</feature>
<dbReference type="AlphaFoldDB" id="A0AAN7CRN7"/>
<reference evidence="2" key="1">
    <citation type="journal article" date="2023" name="Mol. Phylogenet. Evol.">
        <title>Genome-scale phylogeny and comparative genomics of the fungal order Sordariales.</title>
        <authorList>
            <person name="Hensen N."/>
            <person name="Bonometti L."/>
            <person name="Westerberg I."/>
            <person name="Brannstrom I.O."/>
            <person name="Guillou S."/>
            <person name="Cros-Aarteil S."/>
            <person name="Calhoun S."/>
            <person name="Haridas S."/>
            <person name="Kuo A."/>
            <person name="Mondo S."/>
            <person name="Pangilinan J."/>
            <person name="Riley R."/>
            <person name="LaButti K."/>
            <person name="Andreopoulos B."/>
            <person name="Lipzen A."/>
            <person name="Chen C."/>
            <person name="Yan M."/>
            <person name="Daum C."/>
            <person name="Ng V."/>
            <person name="Clum A."/>
            <person name="Steindorff A."/>
            <person name="Ohm R.A."/>
            <person name="Martin F."/>
            <person name="Silar P."/>
            <person name="Natvig D.O."/>
            <person name="Lalanne C."/>
            <person name="Gautier V."/>
            <person name="Ament-Velasquez S.L."/>
            <person name="Kruys A."/>
            <person name="Hutchinson M.I."/>
            <person name="Powell A.J."/>
            <person name="Barry K."/>
            <person name="Miller A.N."/>
            <person name="Grigoriev I.V."/>
            <person name="Debuchy R."/>
            <person name="Gladieux P."/>
            <person name="Hiltunen Thoren M."/>
            <person name="Johannesson H."/>
        </authorList>
    </citation>
    <scope>NUCLEOTIDE SEQUENCE</scope>
    <source>
        <strain evidence="2">CBS 359.72</strain>
    </source>
</reference>
<organism evidence="2 3">
    <name type="scientific">Corynascus novoguineensis</name>
    <dbReference type="NCBI Taxonomy" id="1126955"/>
    <lineage>
        <taxon>Eukaryota</taxon>
        <taxon>Fungi</taxon>
        <taxon>Dikarya</taxon>
        <taxon>Ascomycota</taxon>
        <taxon>Pezizomycotina</taxon>
        <taxon>Sordariomycetes</taxon>
        <taxon>Sordariomycetidae</taxon>
        <taxon>Sordariales</taxon>
        <taxon>Chaetomiaceae</taxon>
        <taxon>Corynascus</taxon>
    </lineage>
</organism>
<reference evidence="2" key="2">
    <citation type="submission" date="2023-05" db="EMBL/GenBank/DDBJ databases">
        <authorList>
            <consortium name="Lawrence Berkeley National Laboratory"/>
            <person name="Steindorff A."/>
            <person name="Hensen N."/>
            <person name="Bonometti L."/>
            <person name="Westerberg I."/>
            <person name="Brannstrom I.O."/>
            <person name="Guillou S."/>
            <person name="Cros-Aarteil S."/>
            <person name="Calhoun S."/>
            <person name="Haridas S."/>
            <person name="Kuo A."/>
            <person name="Mondo S."/>
            <person name="Pangilinan J."/>
            <person name="Riley R."/>
            <person name="Labutti K."/>
            <person name="Andreopoulos B."/>
            <person name="Lipzen A."/>
            <person name="Chen C."/>
            <person name="Yanf M."/>
            <person name="Daum C."/>
            <person name="Ng V."/>
            <person name="Clum A."/>
            <person name="Ohm R."/>
            <person name="Martin F."/>
            <person name="Silar P."/>
            <person name="Natvig D."/>
            <person name="Lalanne C."/>
            <person name="Gautier V."/>
            <person name="Ament-Velasquez S.L."/>
            <person name="Kruys A."/>
            <person name="Hutchinson M.I."/>
            <person name="Powell A.J."/>
            <person name="Barry K."/>
            <person name="Miller A.N."/>
            <person name="Grigoriev I.V."/>
            <person name="Debuchy R."/>
            <person name="Gladieux P."/>
            <person name="Thoren M.H."/>
            <person name="Johannesson H."/>
        </authorList>
    </citation>
    <scope>NUCLEOTIDE SEQUENCE</scope>
    <source>
        <strain evidence="2">CBS 359.72</strain>
    </source>
</reference>
<name>A0AAN7CRN7_9PEZI</name>
<feature type="compositionally biased region" description="Polar residues" evidence="1">
    <location>
        <begin position="221"/>
        <end position="231"/>
    </location>
</feature>
<feature type="region of interest" description="Disordered" evidence="1">
    <location>
        <begin position="399"/>
        <end position="421"/>
    </location>
</feature>
<sequence length="673" mass="73122">MVASLTHVSSIKGAPRLRPCGSKTKITQAIASNDWRKREVAASSPEVSTKINKQSCDPSDDICIRVDCETDESFSGPRYRFPKEKKVAWESTVSAPVWQLFSSSSSVSGDDARDAINVRLKQVNPILTNVNGETIALPNRFSFDVVAINQDKASPGCVVGELRRLNGPATFRRLSSQDSDNFLMELRELLNGNWDVGSPVTSTSSKFRDDIQDLKAEQNHGGASSGDSELSVSEVRPGNEPAAESNDEEEVRFQRMLNRLQNNRQHSSLTPKHSVAATPSRSILDPAIMALKVKSETDDLGRTTQPEPDKEAANTFFAQQLTQMRNVERHKSNDSGYRVARGQRNTDDRSEAGGRNEPRLNPAAAKFKSAAQSDVAPWMSPKKMSRPPLTNIFPDAMPSQPPTQDALSKGCLPSQPSQPTIASTAATNLPELRLVDDGSCPEAQLSRPHPVPRPVELPINGTILNGLPVNTHAGQAIPPGGLAATMSAATAALPQSHATVNLQTFNGFNTFPPTTGLQVPLLAPNATSGINLCPPSTVSFVPVPQLAMGPDGKPARPYFPVTTKPRDHDPVKQQLYEAYLEWRKANEPGYHMKCKMRQANRVMRQYHQQQDATLARDPANWKAIAEKAKAAVGAAAAAAAEEKKRREQLVKEEMKAKVRELSQGSQGAVHVGA</sequence>
<evidence type="ECO:0000313" key="2">
    <source>
        <dbReference type="EMBL" id="KAK4246771.1"/>
    </source>
</evidence>
<dbReference type="EMBL" id="MU857667">
    <property type="protein sequence ID" value="KAK4246771.1"/>
    <property type="molecule type" value="Genomic_DNA"/>
</dbReference>
<comment type="caution">
    <text evidence="2">The sequence shown here is derived from an EMBL/GenBank/DDBJ whole genome shotgun (WGS) entry which is preliminary data.</text>
</comment>
<evidence type="ECO:0000313" key="3">
    <source>
        <dbReference type="Proteomes" id="UP001303647"/>
    </source>
</evidence>
<protein>
    <submittedName>
        <fullName evidence="2">Uncharacterized protein</fullName>
    </submittedName>
</protein>
<feature type="region of interest" description="Disordered" evidence="1">
    <location>
        <begin position="325"/>
        <end position="382"/>
    </location>
</feature>